<dbReference type="AlphaFoldDB" id="A0A0G2HUH4"/>
<gene>
    <name evidence="1" type="ORF">EMCG_03742</name>
</gene>
<sequence length="96" mass="10729">MGSVWLPFMIETLHGRSSVLRGVIAADGRDIVQVTGTKIDASNLCESKFNFHEYSAPCARIPEGKVNQALKFSILHLLGQHYQSVRAPTSPRNNWY</sequence>
<dbReference type="EMBL" id="LCZI01001248">
    <property type="protein sequence ID" value="KKZ61713.1"/>
    <property type="molecule type" value="Genomic_DNA"/>
</dbReference>
<reference evidence="2" key="1">
    <citation type="journal article" date="2015" name="PLoS Genet.">
        <title>The dynamic genome and transcriptome of the human fungal pathogen Blastomyces and close relative Emmonsia.</title>
        <authorList>
            <person name="Munoz J.F."/>
            <person name="Gauthier G.M."/>
            <person name="Desjardins C.A."/>
            <person name="Gallo J.E."/>
            <person name="Holder J."/>
            <person name="Sullivan T.D."/>
            <person name="Marty A.J."/>
            <person name="Carmen J.C."/>
            <person name="Chen Z."/>
            <person name="Ding L."/>
            <person name="Gujja S."/>
            <person name="Magrini V."/>
            <person name="Misas E."/>
            <person name="Mitreva M."/>
            <person name="Priest M."/>
            <person name="Saif S."/>
            <person name="Whiston E.A."/>
            <person name="Young S."/>
            <person name="Zeng Q."/>
            <person name="Goldman W.E."/>
            <person name="Mardis E.R."/>
            <person name="Taylor J.W."/>
            <person name="McEwen J.G."/>
            <person name="Clay O.K."/>
            <person name="Klein B.S."/>
            <person name="Cuomo C.A."/>
        </authorList>
    </citation>
    <scope>NUCLEOTIDE SEQUENCE [LARGE SCALE GENOMIC DNA]</scope>
    <source>
        <strain evidence="2">UAMH 3008</strain>
    </source>
</reference>
<organism evidence="1 2">
    <name type="scientific">[Emmonsia] crescens</name>
    <dbReference type="NCBI Taxonomy" id="73230"/>
    <lineage>
        <taxon>Eukaryota</taxon>
        <taxon>Fungi</taxon>
        <taxon>Dikarya</taxon>
        <taxon>Ascomycota</taxon>
        <taxon>Pezizomycotina</taxon>
        <taxon>Eurotiomycetes</taxon>
        <taxon>Eurotiomycetidae</taxon>
        <taxon>Onygenales</taxon>
        <taxon>Ajellomycetaceae</taxon>
        <taxon>Emergomyces</taxon>
    </lineage>
</organism>
<comment type="caution">
    <text evidence="1">The sequence shown here is derived from an EMBL/GenBank/DDBJ whole genome shotgun (WGS) entry which is preliminary data.</text>
</comment>
<dbReference type="OrthoDB" id="10527131at2759"/>
<dbReference type="Proteomes" id="UP000034164">
    <property type="component" value="Unassembled WGS sequence"/>
</dbReference>
<accession>A0A0G2HUH4</accession>
<protein>
    <submittedName>
        <fullName evidence="1">Uncharacterized protein</fullName>
    </submittedName>
</protein>
<proteinExistence type="predicted"/>
<evidence type="ECO:0000313" key="2">
    <source>
        <dbReference type="Proteomes" id="UP000034164"/>
    </source>
</evidence>
<name>A0A0G2HUH4_9EURO</name>
<evidence type="ECO:0000313" key="1">
    <source>
        <dbReference type="EMBL" id="KKZ61713.1"/>
    </source>
</evidence>
<dbReference type="VEuPathDB" id="FungiDB:EMCG_03742"/>